<feature type="region of interest" description="Disordered" evidence="1">
    <location>
        <begin position="904"/>
        <end position="933"/>
    </location>
</feature>
<feature type="region of interest" description="Disordered" evidence="1">
    <location>
        <begin position="555"/>
        <end position="606"/>
    </location>
</feature>
<feature type="compositionally biased region" description="Polar residues" evidence="1">
    <location>
        <begin position="56"/>
        <end position="96"/>
    </location>
</feature>
<feature type="compositionally biased region" description="Polar residues" evidence="1">
    <location>
        <begin position="371"/>
        <end position="382"/>
    </location>
</feature>
<feature type="compositionally biased region" description="Low complexity" evidence="1">
    <location>
        <begin position="383"/>
        <end position="404"/>
    </location>
</feature>
<evidence type="ECO:0000256" key="1">
    <source>
        <dbReference type="SAM" id="MobiDB-lite"/>
    </source>
</evidence>
<feature type="compositionally biased region" description="Basic and acidic residues" evidence="1">
    <location>
        <begin position="559"/>
        <end position="578"/>
    </location>
</feature>
<feature type="region of interest" description="Disordered" evidence="1">
    <location>
        <begin position="1"/>
        <end position="124"/>
    </location>
</feature>
<dbReference type="SUPFAM" id="SSF48371">
    <property type="entry name" value="ARM repeat"/>
    <property type="match status" value="1"/>
</dbReference>
<feature type="compositionally biased region" description="Acidic residues" evidence="1">
    <location>
        <begin position="655"/>
        <end position="675"/>
    </location>
</feature>
<evidence type="ECO:0000313" key="2">
    <source>
        <dbReference type="EMBL" id="GFH52573.1"/>
    </source>
</evidence>
<comment type="caution">
    <text evidence="2">The sequence shown here is derived from an EMBL/GenBank/DDBJ whole genome shotgun (WGS) entry which is preliminary data.</text>
</comment>
<feature type="region of interest" description="Disordered" evidence="1">
    <location>
        <begin position="140"/>
        <end position="445"/>
    </location>
</feature>
<feature type="compositionally biased region" description="Acidic residues" evidence="1">
    <location>
        <begin position="722"/>
        <end position="738"/>
    </location>
</feature>
<sequence length="2068" mass="227893">MDSTLQDTYSDSFDDPFSGSTEASEKDMTDEDTVEGDDIMGYRSESSDEEEVPSDTFSNDYSAEQSTMNSGSLNDTQTNESTMNDSTMNSDSLQDSYDSRFDSRSASLSLQDVDPEEDYKAPSPAAGIFGFVQNALSQFGLVPPSPPSQAQRVQSRFANPEPSQSHSGDDPNSSTRSFDSQISYEVSSSYSDDGLSIDDTVTSGPPVVKTAAKKSTLEPIQEKHSKSVDSVAASSTSASIEEPVSASVDEPEPVEEPAPVASTEEPKSMNTASLESVDVEDIVSAVSTTDIDAITNSQESVQDSMENSDTESEGDMDSQPSADEIGFDYTADSDDASVLEDGAVETKQEVVQEEPPVEPIQETKPEMNEVDTPSNDSETVFSVETEQLQQEVKQEVAVVESQPDTIEEEEEEDISTPQYSKYHISSETEMSNDKSEAKPVETKEKTLLSHEDQLAAIMNQESVEDEDEFDYTTSGNTKEVPAPEEDAIVEKLSLVSTKSGGSKDDSSIPCVEYTDSLLSKTVAEEGIQDARLQSEGSADGSQKSEKEELIEVLKQVASKKSEEEERIRLEDSSDKSEDIVLEDEELAVAEEPIAMSESEMLPEEELVDEEPELILIAEVSEPIVAKSVDEEPTEEAVDVPEPVESIESVAADVPEPVEEEPVPADVPEPVEEEVVPAESIAADVPEPVEEAAEAVEAAEEQQPVEEEAAVAETSEKTVEAVEAAEEQQPVEEEAAVEETSEKTVEAVEAAEEQQPVEEEAAVEETSEEEPVEEEAAPAESIAADIPESVEEETVPTAPAIQESLDDEALQKELEAEIAAEASDDEASPSDDEGLNEVNLCDSMDDDVDDFAAIVEAAEKERIRIQEEEAARVLAEQEEEQRRLAELQAALALAEEVQDIEAAAAEEAAEQKELEEANAPEVVDTTSEEDREAERILAEQEAEAMAQEEERIRIEAEKEERRIAESAKAEALAAEVLEVEEAAAEEERIREEEDEIVEASDAEMDRIRAEAEDAAELARLELVTNALELVTNAEESDDKVEDVPSPVQEIRTLSIEPEMAMVASAAAAVTAAVSAVAEKERLVEEAKVQVDESSQPSNAEREAEKLRIELLLAKEEANRLKREHEAMIEKAKEEAARLSEKVADASEKANLHLEIAKLKEEAARMKAEQQVAAEAAEKERLRLELEAMKEEAARLKAEQEEASLKEKQRIEAEEMALKVAAEKERIRIEAEEMALKAAAEKERIRIDEEEKLKEEEKRLLAEKIYAEKERQRAEDAAARAKEIKLRQERLREETEKEMAAIAAAKAAEKERLQAAEKARLKAEAAAAEKERLRLAEENERKRIEDERKAAEDAQKLKAEKEAAMAAATEERRKFEAENEAKFAILRQEAKEKISAVFMNFEAKQKEHLAQTAGTIKYADENDRHKDALSQLSSSSEPWWTNSSVQKGKDTTTKAKAEFYLKQLSYSQERMEKKDGYDLKLDGRRNKKTAKLSRDIWWGAVQTEKAQIPASKSNRSWYYNLVNHENAVNMKSLDASLLEEKAPPLKKRKVTPLTTRSWLVIADGEENILANNKPKVSVQSKTKLIDTNQSRNGEIPMSIAINVDGEQEEMTVEKALSKLTNGITSAISSIEKDLANSEDRVTFKNPIPNVAQRRKIHNEEILKKHKRRQKTVDFDYISPKPQIMDLIESLNSPSVTRRCNAAGTLKLMASQKKNVTMLASTDGLVQTILKASMINPDLEEDPEQVIVTKKRLLTALALLCQAKDTRRAICFQSGLLDFLLHSIKENTGEIRLHCCSAIAALAKTEENREFIANKDDMVAELSSLVLNLNPDAATKEGGKKSSNSAMINSSTRLNACAALLHLSKQCAVAAKMCKSENVLNVLSSCSLDLSDQVHSRCMETIYHLSRFPGNTDILAENSAAMNAINSNCSSISPEDRMWSLRAMQNISAYSNKRAIFATTDTLANLCKSAQKMELVEEHEAAISIISNLCTDPSSAVVIVNAEMAVKVLVMVANDIDYSPEIQVVACDALATLSMWLQRVARAATVPENYSFEPLPTLKTTGYMRYNTEEL</sequence>
<feature type="compositionally biased region" description="Low complexity" evidence="1">
    <location>
        <begin position="676"/>
        <end position="685"/>
    </location>
</feature>
<dbReference type="InterPro" id="IPR011989">
    <property type="entry name" value="ARM-like"/>
</dbReference>
<organism evidence="2 3">
    <name type="scientific">Chaetoceros tenuissimus</name>
    <dbReference type="NCBI Taxonomy" id="426638"/>
    <lineage>
        <taxon>Eukaryota</taxon>
        <taxon>Sar</taxon>
        <taxon>Stramenopiles</taxon>
        <taxon>Ochrophyta</taxon>
        <taxon>Bacillariophyta</taxon>
        <taxon>Coscinodiscophyceae</taxon>
        <taxon>Chaetocerotophycidae</taxon>
        <taxon>Chaetocerotales</taxon>
        <taxon>Chaetocerotaceae</taxon>
        <taxon>Chaetoceros</taxon>
    </lineage>
</organism>
<dbReference type="InterPro" id="IPR016024">
    <property type="entry name" value="ARM-type_fold"/>
</dbReference>
<feature type="compositionally biased region" description="Acidic residues" evidence="1">
    <location>
        <begin position="579"/>
        <end position="588"/>
    </location>
</feature>
<reference evidence="2 3" key="1">
    <citation type="journal article" date="2021" name="Sci. Rep.">
        <title>The genome of the diatom Chaetoceros tenuissimus carries an ancient integrated fragment of an extant virus.</title>
        <authorList>
            <person name="Hongo Y."/>
            <person name="Kimura K."/>
            <person name="Takaki Y."/>
            <person name="Yoshida Y."/>
            <person name="Baba S."/>
            <person name="Kobayashi G."/>
            <person name="Nagasaki K."/>
            <person name="Hano T."/>
            <person name="Tomaru Y."/>
        </authorList>
    </citation>
    <scope>NUCLEOTIDE SEQUENCE [LARGE SCALE GENOMIC DNA]</scope>
    <source>
        <strain evidence="2 3">NIES-3715</strain>
    </source>
</reference>
<evidence type="ECO:0000313" key="3">
    <source>
        <dbReference type="Proteomes" id="UP001054902"/>
    </source>
</evidence>
<feature type="compositionally biased region" description="Acidic residues" evidence="1">
    <location>
        <begin position="991"/>
        <end position="1001"/>
    </location>
</feature>
<accession>A0AAD3CV61</accession>
<feature type="compositionally biased region" description="Acidic residues" evidence="1">
    <location>
        <begin position="28"/>
        <end position="38"/>
    </location>
</feature>
<feature type="compositionally biased region" description="Basic and acidic residues" evidence="1">
    <location>
        <begin position="431"/>
        <end position="445"/>
    </location>
</feature>
<feature type="region of interest" description="Disordered" evidence="1">
    <location>
        <begin position="1337"/>
        <end position="1356"/>
    </location>
</feature>
<feature type="region of interest" description="Disordered" evidence="1">
    <location>
        <begin position="981"/>
        <end position="1003"/>
    </location>
</feature>
<feature type="region of interest" description="Disordered" evidence="1">
    <location>
        <begin position="625"/>
        <end position="644"/>
    </location>
</feature>
<feature type="compositionally biased region" description="Polar residues" evidence="1">
    <location>
        <begin position="148"/>
        <end position="178"/>
    </location>
</feature>
<dbReference type="EMBL" id="BLLK01000045">
    <property type="protein sequence ID" value="GFH52573.1"/>
    <property type="molecule type" value="Genomic_DNA"/>
</dbReference>
<dbReference type="Gene3D" id="1.25.10.10">
    <property type="entry name" value="Leucine-rich Repeat Variant"/>
    <property type="match status" value="1"/>
</dbReference>
<feature type="compositionally biased region" description="Acidic residues" evidence="1">
    <location>
        <begin position="686"/>
        <end position="709"/>
    </location>
</feature>
<feature type="compositionally biased region" description="Acidic residues" evidence="1">
    <location>
        <begin position="815"/>
        <end position="834"/>
    </location>
</feature>
<feature type="compositionally biased region" description="Polar residues" evidence="1">
    <location>
        <begin position="285"/>
        <end position="305"/>
    </location>
</feature>
<feature type="compositionally biased region" description="Low complexity" evidence="1">
    <location>
        <begin position="589"/>
        <end position="599"/>
    </location>
</feature>
<feature type="region of interest" description="Disordered" evidence="1">
    <location>
        <begin position="650"/>
        <end position="842"/>
    </location>
</feature>
<gene>
    <name evidence="2" type="ORF">CTEN210_09049</name>
</gene>
<feature type="compositionally biased region" description="Low complexity" evidence="1">
    <location>
        <begin position="179"/>
        <end position="193"/>
    </location>
</feature>
<name>A0AAD3CV61_9STRA</name>
<feature type="compositionally biased region" description="Low complexity" evidence="1">
    <location>
        <begin position="228"/>
        <end position="248"/>
    </location>
</feature>
<feature type="compositionally biased region" description="Acidic residues" evidence="1">
    <location>
        <begin position="306"/>
        <end position="316"/>
    </location>
</feature>
<feature type="compositionally biased region" description="Polar residues" evidence="1">
    <location>
        <begin position="1"/>
        <end position="11"/>
    </location>
</feature>
<feature type="region of interest" description="Disordered" evidence="1">
    <location>
        <begin position="528"/>
        <end position="547"/>
    </location>
</feature>
<feature type="compositionally biased region" description="Acidic residues" evidence="1">
    <location>
        <begin position="748"/>
        <end position="776"/>
    </location>
</feature>
<protein>
    <submittedName>
        <fullName evidence="2">Uncharacterized protein</fullName>
    </submittedName>
</protein>
<feature type="region of interest" description="Disordered" evidence="1">
    <location>
        <begin position="460"/>
        <end position="485"/>
    </location>
</feature>
<feature type="compositionally biased region" description="Acidic residues" evidence="1">
    <location>
        <begin position="405"/>
        <end position="414"/>
    </location>
</feature>
<keyword evidence="3" id="KW-1185">Reference proteome</keyword>
<dbReference type="Proteomes" id="UP001054902">
    <property type="component" value="Unassembled WGS sequence"/>
</dbReference>
<proteinExistence type="predicted"/>
<feature type="compositionally biased region" description="Low complexity" evidence="1">
    <location>
        <begin position="777"/>
        <end position="786"/>
    </location>
</feature>